<keyword evidence="4" id="KW-0238">DNA-binding</keyword>
<dbReference type="InterPro" id="IPR007627">
    <property type="entry name" value="RNA_pol_sigma70_r2"/>
</dbReference>
<dbReference type="Gene3D" id="1.10.1740.10">
    <property type="match status" value="1"/>
</dbReference>
<dbReference type="SUPFAM" id="SSF88946">
    <property type="entry name" value="Sigma2 domain of RNA polymerase sigma factors"/>
    <property type="match status" value="1"/>
</dbReference>
<name>A0A563ESG8_9PSEU</name>
<protein>
    <submittedName>
        <fullName evidence="8">Sigma-70 family RNA polymerase sigma factor</fullName>
    </submittedName>
</protein>
<dbReference type="InterPro" id="IPR013249">
    <property type="entry name" value="RNA_pol_sigma70_r4_t2"/>
</dbReference>
<evidence type="ECO:0000256" key="4">
    <source>
        <dbReference type="ARBA" id="ARBA00023125"/>
    </source>
</evidence>
<dbReference type="GO" id="GO:0006352">
    <property type="term" value="P:DNA-templated transcription initiation"/>
    <property type="evidence" value="ECO:0007669"/>
    <property type="project" value="InterPro"/>
</dbReference>
<evidence type="ECO:0000256" key="2">
    <source>
        <dbReference type="ARBA" id="ARBA00023015"/>
    </source>
</evidence>
<evidence type="ECO:0000313" key="8">
    <source>
        <dbReference type="EMBL" id="TWP50616.1"/>
    </source>
</evidence>
<dbReference type="Proteomes" id="UP000316639">
    <property type="component" value="Unassembled WGS sequence"/>
</dbReference>
<comment type="caution">
    <text evidence="8">The sequence shown here is derived from an EMBL/GenBank/DDBJ whole genome shotgun (WGS) entry which is preliminary data.</text>
</comment>
<feature type="domain" description="RNA polymerase sigma factor 70 region 4 type 2" evidence="7">
    <location>
        <begin position="115"/>
        <end position="165"/>
    </location>
</feature>
<dbReference type="PANTHER" id="PTHR43133:SF52">
    <property type="entry name" value="ECF RNA POLYMERASE SIGMA FACTOR SIGL"/>
    <property type="match status" value="1"/>
</dbReference>
<keyword evidence="5" id="KW-0804">Transcription</keyword>
<dbReference type="RefSeq" id="WP_146353336.1">
    <property type="nucleotide sequence ID" value="NZ_VOBR01000011.1"/>
</dbReference>
<keyword evidence="3" id="KW-0731">Sigma factor</keyword>
<dbReference type="NCBIfam" id="TIGR02937">
    <property type="entry name" value="sigma70-ECF"/>
    <property type="match status" value="1"/>
</dbReference>
<dbReference type="EMBL" id="VOBR01000011">
    <property type="protein sequence ID" value="TWP50616.1"/>
    <property type="molecule type" value="Genomic_DNA"/>
</dbReference>
<evidence type="ECO:0000256" key="3">
    <source>
        <dbReference type="ARBA" id="ARBA00023082"/>
    </source>
</evidence>
<dbReference type="InterPro" id="IPR014284">
    <property type="entry name" value="RNA_pol_sigma-70_dom"/>
</dbReference>
<keyword evidence="2" id="KW-0805">Transcription regulation</keyword>
<feature type="domain" description="RNA polymerase sigma-70 region 2" evidence="6">
    <location>
        <begin position="18"/>
        <end position="85"/>
    </location>
</feature>
<dbReference type="Pfam" id="PF04542">
    <property type="entry name" value="Sigma70_r2"/>
    <property type="match status" value="1"/>
</dbReference>
<dbReference type="GO" id="GO:0003677">
    <property type="term" value="F:DNA binding"/>
    <property type="evidence" value="ECO:0007669"/>
    <property type="project" value="UniProtKB-KW"/>
</dbReference>
<evidence type="ECO:0000259" key="6">
    <source>
        <dbReference type="Pfam" id="PF04542"/>
    </source>
</evidence>
<dbReference type="InterPro" id="IPR039425">
    <property type="entry name" value="RNA_pol_sigma-70-like"/>
</dbReference>
<dbReference type="Pfam" id="PF08281">
    <property type="entry name" value="Sigma70_r4_2"/>
    <property type="match status" value="1"/>
</dbReference>
<dbReference type="InterPro" id="IPR013325">
    <property type="entry name" value="RNA_pol_sigma_r2"/>
</dbReference>
<dbReference type="Gene3D" id="1.10.10.10">
    <property type="entry name" value="Winged helix-like DNA-binding domain superfamily/Winged helix DNA-binding domain"/>
    <property type="match status" value="1"/>
</dbReference>
<dbReference type="CDD" id="cd06171">
    <property type="entry name" value="Sigma70_r4"/>
    <property type="match status" value="1"/>
</dbReference>
<organism evidence="8 9">
    <name type="scientific">Lentzea tibetensis</name>
    <dbReference type="NCBI Taxonomy" id="2591470"/>
    <lineage>
        <taxon>Bacteria</taxon>
        <taxon>Bacillati</taxon>
        <taxon>Actinomycetota</taxon>
        <taxon>Actinomycetes</taxon>
        <taxon>Pseudonocardiales</taxon>
        <taxon>Pseudonocardiaceae</taxon>
        <taxon>Lentzea</taxon>
    </lineage>
</organism>
<proteinExistence type="inferred from homology"/>
<comment type="similarity">
    <text evidence="1">Belongs to the sigma-70 factor family. ECF subfamily.</text>
</comment>
<dbReference type="OrthoDB" id="9811152at2"/>
<accession>A0A563ESG8</accession>
<gene>
    <name evidence="8" type="ORF">FKR81_18515</name>
</gene>
<dbReference type="InterPro" id="IPR013324">
    <property type="entry name" value="RNA_pol_sigma_r3/r4-like"/>
</dbReference>
<evidence type="ECO:0000313" key="9">
    <source>
        <dbReference type="Proteomes" id="UP000316639"/>
    </source>
</evidence>
<dbReference type="GO" id="GO:0016987">
    <property type="term" value="F:sigma factor activity"/>
    <property type="evidence" value="ECO:0007669"/>
    <property type="project" value="UniProtKB-KW"/>
</dbReference>
<evidence type="ECO:0000259" key="7">
    <source>
        <dbReference type="Pfam" id="PF08281"/>
    </source>
</evidence>
<dbReference type="PANTHER" id="PTHR43133">
    <property type="entry name" value="RNA POLYMERASE ECF-TYPE SIGMA FACTO"/>
    <property type="match status" value="1"/>
</dbReference>
<dbReference type="AlphaFoldDB" id="A0A563ESG8"/>
<evidence type="ECO:0000256" key="1">
    <source>
        <dbReference type="ARBA" id="ARBA00010641"/>
    </source>
</evidence>
<dbReference type="SUPFAM" id="SSF88659">
    <property type="entry name" value="Sigma3 and sigma4 domains of RNA polymerase sigma factors"/>
    <property type="match status" value="1"/>
</dbReference>
<keyword evidence="9" id="KW-1185">Reference proteome</keyword>
<reference evidence="8 9" key="1">
    <citation type="submission" date="2019-07" db="EMBL/GenBank/DDBJ databases">
        <title>Lentzea xizangensis sp. nov., isolated from Qinghai-Tibetan Plateau Soils.</title>
        <authorList>
            <person name="Huang J."/>
        </authorList>
    </citation>
    <scope>NUCLEOTIDE SEQUENCE [LARGE SCALE GENOMIC DNA]</scope>
    <source>
        <strain evidence="8 9">FXJ1.1311</strain>
    </source>
</reference>
<dbReference type="InterPro" id="IPR036388">
    <property type="entry name" value="WH-like_DNA-bd_sf"/>
</dbReference>
<evidence type="ECO:0000256" key="5">
    <source>
        <dbReference type="ARBA" id="ARBA00023163"/>
    </source>
</evidence>
<sequence>MNLPTQRSSLDGPQLAELYDRHGRFLLRYLMTLTFGDAHLAEDIMQETFLRAWRKADLSSQLDTCRPWLVTVARNIVVDRLRHRRCRPQEASDAALPFIPSPHCEAERVVTSLTVNEAVAKLTPNRRAVVVHMYFHGRSPDETASVLGIPVGTVKSRVNSALRALRSQLVAA</sequence>